<dbReference type="RefSeq" id="WP_382415027.1">
    <property type="nucleotide sequence ID" value="NZ_AP031500.1"/>
</dbReference>
<feature type="transmembrane region" description="Helical" evidence="1">
    <location>
        <begin position="12"/>
        <end position="31"/>
    </location>
</feature>
<evidence type="ECO:0000313" key="3">
    <source>
        <dbReference type="Proteomes" id="UP001595548"/>
    </source>
</evidence>
<keyword evidence="3" id="KW-1185">Reference proteome</keyword>
<organism evidence="2 3">
    <name type="scientific">Gilvimarinus japonicus</name>
    <dbReference type="NCBI Taxonomy" id="1796469"/>
    <lineage>
        <taxon>Bacteria</taxon>
        <taxon>Pseudomonadati</taxon>
        <taxon>Pseudomonadota</taxon>
        <taxon>Gammaproteobacteria</taxon>
        <taxon>Cellvibrionales</taxon>
        <taxon>Cellvibrionaceae</taxon>
        <taxon>Gilvimarinus</taxon>
    </lineage>
</organism>
<keyword evidence="1" id="KW-0812">Transmembrane</keyword>
<feature type="transmembrane region" description="Helical" evidence="1">
    <location>
        <begin position="98"/>
        <end position="125"/>
    </location>
</feature>
<sequence>MLSPFHPLQLTLGLVIWALYFVVLYAGLSISCQHFAPPEQSGAFNWVNIALLLLTLAVTLGLLFQARRGWHIIKLTKKTRPATPDHKQSASVPSTPQFINYVAVSVYVVAAIATLINGLPLVLLVPCI</sequence>
<evidence type="ECO:0000256" key="1">
    <source>
        <dbReference type="SAM" id="Phobius"/>
    </source>
</evidence>
<gene>
    <name evidence="2" type="ORF">ACFOEB_05500</name>
</gene>
<accession>A0ABV7HLS4</accession>
<protein>
    <submittedName>
        <fullName evidence="2">Uncharacterized protein</fullName>
    </submittedName>
</protein>
<feature type="transmembrane region" description="Helical" evidence="1">
    <location>
        <begin position="43"/>
        <end position="64"/>
    </location>
</feature>
<comment type="caution">
    <text evidence="2">The sequence shown here is derived from an EMBL/GenBank/DDBJ whole genome shotgun (WGS) entry which is preliminary data.</text>
</comment>
<proteinExistence type="predicted"/>
<name>A0ABV7HLS4_9GAMM</name>
<dbReference type="EMBL" id="JBHRTL010000006">
    <property type="protein sequence ID" value="MFC3154652.1"/>
    <property type="molecule type" value="Genomic_DNA"/>
</dbReference>
<keyword evidence="1" id="KW-1133">Transmembrane helix</keyword>
<evidence type="ECO:0000313" key="2">
    <source>
        <dbReference type="EMBL" id="MFC3154652.1"/>
    </source>
</evidence>
<keyword evidence="1" id="KW-0472">Membrane</keyword>
<reference evidence="3" key="1">
    <citation type="journal article" date="2019" name="Int. J. Syst. Evol. Microbiol.">
        <title>The Global Catalogue of Microorganisms (GCM) 10K type strain sequencing project: providing services to taxonomists for standard genome sequencing and annotation.</title>
        <authorList>
            <consortium name="The Broad Institute Genomics Platform"/>
            <consortium name="The Broad Institute Genome Sequencing Center for Infectious Disease"/>
            <person name="Wu L."/>
            <person name="Ma J."/>
        </authorList>
    </citation>
    <scope>NUCLEOTIDE SEQUENCE [LARGE SCALE GENOMIC DNA]</scope>
    <source>
        <strain evidence="3">KCTC 52141</strain>
    </source>
</reference>
<dbReference type="Proteomes" id="UP001595548">
    <property type="component" value="Unassembled WGS sequence"/>
</dbReference>